<dbReference type="GO" id="GO:0160105">
    <property type="term" value="F:tRNA (adenine(22)-N1)-methyltransferase activity"/>
    <property type="evidence" value="ECO:0007669"/>
    <property type="project" value="InterPro"/>
</dbReference>
<evidence type="ECO:0000313" key="1">
    <source>
        <dbReference type="EMBL" id="SJZ83125.1"/>
    </source>
</evidence>
<accession>A0A1T4NVC8</accession>
<organism evidence="1 2">
    <name type="scientific">Carboxydocella sporoproducens DSM 16521</name>
    <dbReference type="NCBI Taxonomy" id="1121270"/>
    <lineage>
        <taxon>Bacteria</taxon>
        <taxon>Bacillati</taxon>
        <taxon>Bacillota</taxon>
        <taxon>Clostridia</taxon>
        <taxon>Eubacteriales</taxon>
        <taxon>Clostridiales Family XVI. Incertae Sedis</taxon>
        <taxon>Carboxydocella</taxon>
    </lineage>
</organism>
<dbReference type="InterPro" id="IPR029063">
    <property type="entry name" value="SAM-dependent_MTases_sf"/>
</dbReference>
<dbReference type="RefSeq" id="WP_078665133.1">
    <property type="nucleotide sequence ID" value="NZ_FUXM01000008.1"/>
</dbReference>
<dbReference type="Pfam" id="PF12847">
    <property type="entry name" value="Methyltransf_18"/>
    <property type="match status" value="1"/>
</dbReference>
<gene>
    <name evidence="1" type="ORF">SAMN02745885_01041</name>
</gene>
<protein>
    <submittedName>
        <fullName evidence="1">tRNA (Adenine22-N1)-methyltransferase</fullName>
    </submittedName>
</protein>
<dbReference type="Proteomes" id="UP000189933">
    <property type="component" value="Unassembled WGS sequence"/>
</dbReference>
<reference evidence="2" key="1">
    <citation type="submission" date="2017-02" db="EMBL/GenBank/DDBJ databases">
        <authorList>
            <person name="Varghese N."/>
            <person name="Submissions S."/>
        </authorList>
    </citation>
    <scope>NUCLEOTIDE SEQUENCE [LARGE SCALE GENOMIC DNA]</scope>
    <source>
        <strain evidence="2">DSM 16521</strain>
    </source>
</reference>
<sequence>MELSRRLEAIARMVPAGSVPADIGTDHAYLPIALVAADHCPRAIAGDVHRGPYQLAMERVIKAGLQDRISVRLGDGLTILRPGEADGIIIAGMGGQTMIQILTAGAMVREACSYLILQPMTDIPLVREQLAAWGWFVLDEELLQEEGKFYQIIKYGRQEKHWPQPFSSRITRVFGPALLARKHPLLLPYLEKLKNETRKVLTALGQTHSPKVLARSREMEKFLEQLGEVEAWLKSGKSSAG</sequence>
<dbReference type="PIRSF" id="PIRSF018637">
    <property type="entry name" value="TrmK"/>
    <property type="match status" value="1"/>
</dbReference>
<dbReference type="SUPFAM" id="SSF53335">
    <property type="entry name" value="S-adenosyl-L-methionine-dependent methyltransferases"/>
    <property type="match status" value="1"/>
</dbReference>
<evidence type="ECO:0000313" key="2">
    <source>
        <dbReference type="Proteomes" id="UP000189933"/>
    </source>
</evidence>
<keyword evidence="1" id="KW-0489">Methyltransferase</keyword>
<keyword evidence="2" id="KW-1185">Reference proteome</keyword>
<dbReference type="OrthoDB" id="5881184at2"/>
<dbReference type="AlphaFoldDB" id="A0A1T4NVC8"/>
<dbReference type="Gene3D" id="3.40.50.150">
    <property type="entry name" value="Vaccinia Virus protein VP39"/>
    <property type="match status" value="1"/>
</dbReference>
<dbReference type="GO" id="GO:0032259">
    <property type="term" value="P:methylation"/>
    <property type="evidence" value="ECO:0007669"/>
    <property type="project" value="UniProtKB-KW"/>
</dbReference>
<dbReference type="PANTHER" id="PTHR38451">
    <property type="entry name" value="TRNA (ADENINE(22)-N(1))-METHYLTRANSFERASE"/>
    <property type="match status" value="1"/>
</dbReference>
<dbReference type="EMBL" id="FUXM01000008">
    <property type="protein sequence ID" value="SJZ83125.1"/>
    <property type="molecule type" value="Genomic_DNA"/>
</dbReference>
<name>A0A1T4NVC8_9FIRM</name>
<proteinExistence type="predicted"/>
<dbReference type="InterPro" id="IPR006901">
    <property type="entry name" value="TrmK"/>
</dbReference>
<dbReference type="PANTHER" id="PTHR38451:SF1">
    <property type="entry name" value="TRNA (ADENINE(22)-N(1))-METHYLTRANSFERASE"/>
    <property type="match status" value="1"/>
</dbReference>
<keyword evidence="1" id="KW-0808">Transferase</keyword>